<feature type="signal peptide" evidence="1">
    <location>
        <begin position="1"/>
        <end position="20"/>
    </location>
</feature>
<dbReference type="SUPFAM" id="SSF82171">
    <property type="entry name" value="DPP6 N-terminal domain-like"/>
    <property type="match status" value="1"/>
</dbReference>
<evidence type="ECO:0000313" key="2">
    <source>
        <dbReference type="EMBL" id="MBR9728494.1"/>
    </source>
</evidence>
<keyword evidence="3" id="KW-1185">Reference proteome</keyword>
<evidence type="ECO:0008006" key="4">
    <source>
        <dbReference type="Google" id="ProtNLM"/>
    </source>
</evidence>
<comment type="caution">
    <text evidence="2">The sequence shown here is derived from an EMBL/GenBank/DDBJ whole genome shotgun (WGS) entry which is preliminary data.</text>
</comment>
<protein>
    <recommendedName>
        <fullName evidence="4">WD40 repeat protein</fullName>
    </recommendedName>
</protein>
<evidence type="ECO:0000256" key="1">
    <source>
        <dbReference type="SAM" id="SignalP"/>
    </source>
</evidence>
<accession>A0ABS5I395</accession>
<proteinExistence type="predicted"/>
<dbReference type="Proteomes" id="UP000811844">
    <property type="component" value="Unassembled WGS sequence"/>
</dbReference>
<keyword evidence="1" id="KW-0732">Signal</keyword>
<evidence type="ECO:0000313" key="3">
    <source>
        <dbReference type="Proteomes" id="UP000811844"/>
    </source>
</evidence>
<name>A0ABS5I395_9GAMM</name>
<dbReference type="InterPro" id="IPR011659">
    <property type="entry name" value="WD40"/>
</dbReference>
<dbReference type="Pfam" id="PF07676">
    <property type="entry name" value="PD40"/>
    <property type="match status" value="1"/>
</dbReference>
<feature type="chain" id="PRO_5045559904" description="WD40 repeat protein" evidence="1">
    <location>
        <begin position="21"/>
        <end position="295"/>
    </location>
</feature>
<gene>
    <name evidence="2" type="ORF">G3R48_10960</name>
</gene>
<organism evidence="2 3">
    <name type="scientific">Shewanella intestini</name>
    <dbReference type="NCBI Taxonomy" id="2017544"/>
    <lineage>
        <taxon>Bacteria</taxon>
        <taxon>Pseudomonadati</taxon>
        <taxon>Pseudomonadota</taxon>
        <taxon>Gammaproteobacteria</taxon>
        <taxon>Alteromonadales</taxon>
        <taxon>Shewanellaceae</taxon>
        <taxon>Shewanella</taxon>
    </lineage>
</organism>
<sequence length="295" mass="32864">MIKSIITMTVLTLTPLSAHAQQKPYYNEAAANHIVEFAPGIISTRAHFEINTVFNNQGDTVYFARCQDDFSQCTLMQSQFVKGQWQAPSALAISGQYLDADPYLTADHSQMYFVSKRPLKTGQPPTKEVNLWRSNWLHGQWQAPEYLAELSSPAADLYPSLTDNGDLYFPSFRNNDRTMYVAKASESGFDTPQALPAYIYGKDAKIGDSAVSRDGKQIIFSISGRADSLGKGDLYVSTLVNNKWTVAKSLGKKVNSNDHEFTPILSPDGQYLFFTRIENGKGNLYQIKLSSLSLN</sequence>
<dbReference type="EMBL" id="JAAIKR010000010">
    <property type="protein sequence ID" value="MBR9728494.1"/>
    <property type="molecule type" value="Genomic_DNA"/>
</dbReference>
<dbReference type="RefSeq" id="WP_153664030.1">
    <property type="nucleotide sequence ID" value="NZ_JAAIKR010000010.1"/>
</dbReference>
<dbReference type="Gene3D" id="2.120.10.30">
    <property type="entry name" value="TolB, C-terminal domain"/>
    <property type="match status" value="1"/>
</dbReference>
<dbReference type="InterPro" id="IPR011042">
    <property type="entry name" value="6-blade_b-propeller_TolB-like"/>
</dbReference>
<reference evidence="2 3" key="1">
    <citation type="submission" date="2020-02" db="EMBL/GenBank/DDBJ databases">
        <title>Shewanella WXL01 sp. nov., a marine bacterium isolated from green algae in Luhuitou Fringing Reef (Northern South China Sea).</title>
        <authorList>
            <person name="Wang X."/>
        </authorList>
    </citation>
    <scope>NUCLEOTIDE SEQUENCE [LARGE SCALE GENOMIC DNA]</scope>
    <source>
        <strain evidence="2 3">MCCC 1A01895</strain>
    </source>
</reference>